<dbReference type="InterPro" id="IPR054170">
    <property type="entry name" value="RlmL_1st"/>
</dbReference>
<evidence type="ECO:0000256" key="3">
    <source>
        <dbReference type="PROSITE-ProRule" id="PRU00529"/>
    </source>
</evidence>
<name>A0A1M4UBA2_9BACT</name>
<keyword evidence="6" id="KW-1185">Reference proteome</keyword>
<dbReference type="Gene3D" id="3.40.50.150">
    <property type="entry name" value="Vaccinia Virus protein VP39"/>
    <property type="match status" value="1"/>
</dbReference>
<keyword evidence="3" id="KW-0694">RNA-binding</keyword>
<dbReference type="GO" id="GO:0008990">
    <property type="term" value="F:rRNA (guanine-N2-)-methyltransferase activity"/>
    <property type="evidence" value="ECO:0007669"/>
    <property type="project" value="TreeGrafter"/>
</dbReference>
<dbReference type="STRING" id="1346286.SAMN05444362_101552"/>
<evidence type="ECO:0000256" key="1">
    <source>
        <dbReference type="ARBA" id="ARBA00022603"/>
    </source>
</evidence>
<dbReference type="PROSITE" id="PS00092">
    <property type="entry name" value="N6_MTASE"/>
    <property type="match status" value="1"/>
</dbReference>
<dbReference type="InterPro" id="IPR029063">
    <property type="entry name" value="SAM-dependent_MTases_sf"/>
</dbReference>
<dbReference type="Proteomes" id="UP000184480">
    <property type="component" value="Unassembled WGS sequence"/>
</dbReference>
<accession>A0A1M4UBA2</accession>
<evidence type="ECO:0000313" key="5">
    <source>
        <dbReference type="EMBL" id="SHE53918.1"/>
    </source>
</evidence>
<keyword evidence="1 5" id="KW-0489">Methyltransferase</keyword>
<evidence type="ECO:0000259" key="4">
    <source>
        <dbReference type="PROSITE" id="PS51165"/>
    </source>
</evidence>
<feature type="domain" description="THUMP" evidence="4">
    <location>
        <begin position="47"/>
        <end position="158"/>
    </location>
</feature>
<dbReference type="InterPro" id="IPR000241">
    <property type="entry name" value="RlmKL-like_Mtase"/>
</dbReference>
<dbReference type="PANTHER" id="PTHR47313">
    <property type="entry name" value="RIBOSOMAL RNA LARGE SUBUNIT METHYLTRANSFERASE K/L"/>
    <property type="match status" value="1"/>
</dbReference>
<dbReference type="EMBL" id="FQUC01000001">
    <property type="protein sequence ID" value="SHE53918.1"/>
    <property type="molecule type" value="Genomic_DNA"/>
</dbReference>
<dbReference type="SMART" id="SM00981">
    <property type="entry name" value="THUMP"/>
    <property type="match status" value="1"/>
</dbReference>
<dbReference type="SUPFAM" id="SSF53335">
    <property type="entry name" value="S-adenosyl-L-methionine-dependent methyltransferases"/>
    <property type="match status" value="1"/>
</dbReference>
<dbReference type="PROSITE" id="PS51165">
    <property type="entry name" value="THUMP"/>
    <property type="match status" value="1"/>
</dbReference>
<dbReference type="InterPro" id="IPR004114">
    <property type="entry name" value="THUMP_dom"/>
</dbReference>
<dbReference type="Pfam" id="PF02926">
    <property type="entry name" value="THUMP"/>
    <property type="match status" value="1"/>
</dbReference>
<dbReference type="PROSITE" id="PS01261">
    <property type="entry name" value="UPF0020"/>
    <property type="match status" value="1"/>
</dbReference>
<reference evidence="6" key="1">
    <citation type="submission" date="2016-11" db="EMBL/GenBank/DDBJ databases">
        <authorList>
            <person name="Varghese N."/>
            <person name="Submissions S."/>
        </authorList>
    </citation>
    <scope>NUCLEOTIDE SEQUENCE [LARGE SCALE GENOMIC DNA]</scope>
    <source>
        <strain evidence="6">DSM 27370</strain>
    </source>
</reference>
<dbReference type="GO" id="GO:0003723">
    <property type="term" value="F:RNA binding"/>
    <property type="evidence" value="ECO:0007669"/>
    <property type="project" value="UniProtKB-UniRule"/>
</dbReference>
<dbReference type="Pfam" id="PF01170">
    <property type="entry name" value="UPF0020"/>
    <property type="match status" value="1"/>
</dbReference>
<dbReference type="Pfam" id="PF22020">
    <property type="entry name" value="RlmL_1st"/>
    <property type="match status" value="1"/>
</dbReference>
<dbReference type="PANTHER" id="PTHR47313:SF1">
    <property type="entry name" value="RIBOSOMAL RNA LARGE SUBUNIT METHYLTRANSFERASE K_L"/>
    <property type="match status" value="1"/>
</dbReference>
<dbReference type="SUPFAM" id="SSF143437">
    <property type="entry name" value="THUMP domain-like"/>
    <property type="match status" value="1"/>
</dbReference>
<dbReference type="GO" id="GO:0070043">
    <property type="term" value="F:rRNA (guanine-N7-)-methyltransferase activity"/>
    <property type="evidence" value="ECO:0007669"/>
    <property type="project" value="TreeGrafter"/>
</dbReference>
<dbReference type="Gene3D" id="3.30.2130.30">
    <property type="match status" value="1"/>
</dbReference>
<organism evidence="5 6">
    <name type="scientific">Dysgonomonas macrotermitis</name>
    <dbReference type="NCBI Taxonomy" id="1346286"/>
    <lineage>
        <taxon>Bacteria</taxon>
        <taxon>Pseudomonadati</taxon>
        <taxon>Bacteroidota</taxon>
        <taxon>Bacteroidia</taxon>
        <taxon>Bacteroidales</taxon>
        <taxon>Dysgonomonadaceae</taxon>
        <taxon>Dysgonomonas</taxon>
    </lineage>
</organism>
<dbReference type="InterPro" id="IPR002052">
    <property type="entry name" value="DNA_methylase_N6_adenine_CS"/>
</dbReference>
<keyword evidence="2" id="KW-0808">Transferase</keyword>
<dbReference type="AlphaFoldDB" id="A0A1M4UBA2"/>
<dbReference type="InterPro" id="IPR053943">
    <property type="entry name" value="RlmKL-like_Mtase_CS"/>
</dbReference>
<dbReference type="CDD" id="cd11715">
    <property type="entry name" value="THUMP_AdoMetMT"/>
    <property type="match status" value="1"/>
</dbReference>
<gene>
    <name evidence="5" type="ORF">SAMN05444362_101552</name>
</gene>
<protein>
    <submittedName>
        <fullName evidence="5">Putative N6-adenine-specific DNA methylase</fullName>
    </submittedName>
</protein>
<evidence type="ECO:0000313" key="6">
    <source>
        <dbReference type="Proteomes" id="UP000184480"/>
    </source>
</evidence>
<evidence type="ECO:0000256" key="2">
    <source>
        <dbReference type="ARBA" id="ARBA00022679"/>
    </source>
</evidence>
<proteinExistence type="predicted"/>
<sequence length="391" mass="44069">MAREAFEMIAKTMAGLEDVLAEELTALGADEIQIGRRMVSFTGDKAVLYKANMHCRTALRILKPIFQFKAKNADEVYAEIKKFTWFDILNEKNTFAIDAVVFSSIFTHSKFVAYRVKDAIADYFTQRTGKRPSVSVSNPDVLINIHIAENLCTVSLDSSGESLHKRGYRVAQTDAPLNEVLAAGMILKTGWKGESDFIDPMCGSGTLLIEAAMIAMNIPPGIYRKGFAFEKWNDFNQDLFDTIYNDDSGEREFNHKIYGSDILPKAIAIATENAKSAGVAKYIELRAMPMQQYTKAPSENGIIVTNPPYGERIKPDDLFGLYDMIGERLKHVFMGYTAWILSYRKDCFNKLGLKTSERIPLVNGSLECEFRRYDLFAGKRDDLKKTPKTNE</sequence>